<protein>
    <recommendedName>
        <fullName evidence="3">HTH arsR-type domain-containing protein</fullName>
    </recommendedName>
</protein>
<reference evidence="1 2" key="1">
    <citation type="journal article" date="2016" name="Nat. Commun.">
        <title>Thousands of microbial genomes shed light on interconnected biogeochemical processes in an aquifer system.</title>
        <authorList>
            <person name="Anantharaman K."/>
            <person name="Brown C.T."/>
            <person name="Hug L.A."/>
            <person name="Sharon I."/>
            <person name="Castelle C.J."/>
            <person name="Probst A.J."/>
            <person name="Thomas B.C."/>
            <person name="Singh A."/>
            <person name="Wilkins M.J."/>
            <person name="Karaoz U."/>
            <person name="Brodie E.L."/>
            <person name="Williams K.H."/>
            <person name="Hubbard S.S."/>
            <person name="Banfield J.F."/>
        </authorList>
    </citation>
    <scope>NUCLEOTIDE SEQUENCE [LARGE SCALE GENOMIC DNA]</scope>
</reference>
<evidence type="ECO:0000313" key="2">
    <source>
        <dbReference type="Proteomes" id="UP000177953"/>
    </source>
</evidence>
<gene>
    <name evidence="1" type="ORF">A2754_03790</name>
</gene>
<comment type="caution">
    <text evidence="1">The sequence shown here is derived from an EMBL/GenBank/DDBJ whole genome shotgun (WGS) entry which is preliminary data.</text>
</comment>
<dbReference type="AlphaFoldDB" id="A0A1F6MDA0"/>
<organism evidence="1 2">
    <name type="scientific">Candidatus Magasanikbacteria bacterium RIFCSPHIGHO2_01_FULL_47_8</name>
    <dbReference type="NCBI Taxonomy" id="1798673"/>
    <lineage>
        <taxon>Bacteria</taxon>
        <taxon>Candidatus Magasanikiibacteriota</taxon>
    </lineage>
</organism>
<sequence>MTFSAFVIILYSNHAVYKSCSRYGELWTYEIMLEHFFGSKTRLKLLKIFFRSPEQAFYVRELARLAETQLHAIRREISNLERMSLIVQIPIQEAKNGETGTERSKYYQLHTASFLHAELKALLLKAELMEEKELIEEIKQKGGELKLFILTGLFTEEKEVSTDILLVGKLKPLTIAKLVKRYEAELGKTIRYALMDEKEFKDGREIGDKFLYSVFEAKHILIVNEYQLS</sequence>
<dbReference type="Proteomes" id="UP000177953">
    <property type="component" value="Unassembled WGS sequence"/>
</dbReference>
<evidence type="ECO:0008006" key="3">
    <source>
        <dbReference type="Google" id="ProtNLM"/>
    </source>
</evidence>
<dbReference type="EMBL" id="MFPU01000037">
    <property type="protein sequence ID" value="OGH69473.1"/>
    <property type="molecule type" value="Genomic_DNA"/>
</dbReference>
<accession>A0A1F6MDA0</accession>
<proteinExistence type="predicted"/>
<evidence type="ECO:0000313" key="1">
    <source>
        <dbReference type="EMBL" id="OGH69473.1"/>
    </source>
</evidence>
<name>A0A1F6MDA0_9BACT</name>